<dbReference type="RefSeq" id="XP_017883322.1">
    <property type="nucleotide sequence ID" value="XM_018027833.1"/>
</dbReference>
<dbReference type="GeneID" id="108626898"/>
<dbReference type="PANTHER" id="PTHR47331">
    <property type="entry name" value="PHD-TYPE DOMAIN-CONTAINING PROTEIN"/>
    <property type="match status" value="1"/>
</dbReference>
<name>A0AAJ7J3T5_9HYME</name>
<protein>
    <submittedName>
        <fullName evidence="2">Uncharacterized protein LOC108626898</fullName>
    </submittedName>
</protein>
<accession>A0AAJ7J3T5</accession>
<gene>
    <name evidence="2" type="primary">LOC108626898</name>
</gene>
<dbReference type="KEGG" id="ccal:108626898"/>
<proteinExistence type="predicted"/>
<dbReference type="AlphaFoldDB" id="A0AAJ7J3T5"/>
<evidence type="ECO:0000313" key="1">
    <source>
        <dbReference type="Proteomes" id="UP000694925"/>
    </source>
</evidence>
<keyword evidence="1" id="KW-1185">Reference proteome</keyword>
<dbReference type="PANTHER" id="PTHR47331:SF5">
    <property type="entry name" value="RIBONUCLEASE H"/>
    <property type="match status" value="1"/>
</dbReference>
<dbReference type="Proteomes" id="UP000694925">
    <property type="component" value="Unplaced"/>
</dbReference>
<feature type="non-terminal residue" evidence="2">
    <location>
        <position position="219"/>
    </location>
</feature>
<evidence type="ECO:0000313" key="2">
    <source>
        <dbReference type="RefSeq" id="XP_017883322.1"/>
    </source>
</evidence>
<organism evidence="1 2">
    <name type="scientific">Ceratina calcarata</name>
    <dbReference type="NCBI Taxonomy" id="156304"/>
    <lineage>
        <taxon>Eukaryota</taxon>
        <taxon>Metazoa</taxon>
        <taxon>Ecdysozoa</taxon>
        <taxon>Arthropoda</taxon>
        <taxon>Hexapoda</taxon>
        <taxon>Insecta</taxon>
        <taxon>Pterygota</taxon>
        <taxon>Neoptera</taxon>
        <taxon>Endopterygota</taxon>
        <taxon>Hymenoptera</taxon>
        <taxon>Apocrita</taxon>
        <taxon>Aculeata</taxon>
        <taxon>Apoidea</taxon>
        <taxon>Anthophila</taxon>
        <taxon>Apidae</taxon>
        <taxon>Ceratina</taxon>
        <taxon>Zadontomerus</taxon>
    </lineage>
</organism>
<sequence>PEFHIPRPVDLLIGSGATLSLLSIGQIKVAGDGDLFLQKTQLGWVIVGGVTDNTEKPVVLCNLSELKEQIAKFWLIENADTEISKSSEEALCETHYRENTTRDASGRYIRKLNSNLTLKAEYSKVMQEYIALGHMSLVDEESVTGYYMPHHAVIKTTSATTKEVLRIRDEVIEVLRRGGFNIRQWASNHNHALDNINEKIIGLDHMVDKNVVVKTLGIG</sequence>
<reference evidence="2" key="1">
    <citation type="submission" date="2025-08" db="UniProtKB">
        <authorList>
            <consortium name="RefSeq"/>
        </authorList>
    </citation>
    <scope>IDENTIFICATION</scope>
    <source>
        <tissue evidence="2">Whole body</tissue>
    </source>
</reference>
<feature type="non-terminal residue" evidence="2">
    <location>
        <position position="1"/>
    </location>
</feature>